<dbReference type="GO" id="GO:0032259">
    <property type="term" value="P:methylation"/>
    <property type="evidence" value="ECO:0007669"/>
    <property type="project" value="UniProtKB-KW"/>
</dbReference>
<protein>
    <submittedName>
        <fullName evidence="2">S-adenosyl methyltransferase family protein</fullName>
    </submittedName>
</protein>
<dbReference type="InterPro" id="IPR029063">
    <property type="entry name" value="SAM-dependent_MTases_sf"/>
</dbReference>
<dbReference type="Pfam" id="PF04672">
    <property type="entry name" value="Methyltransf_19"/>
    <property type="match status" value="1"/>
</dbReference>
<dbReference type="PATRIC" id="fig|1205910.3.peg.4744"/>
<accession>J7L3Y7</accession>
<dbReference type="KEGG" id="nal:B005_5023"/>
<dbReference type="Gene3D" id="3.40.50.150">
    <property type="entry name" value="Vaccinia Virus protein VP39"/>
    <property type="match status" value="1"/>
</dbReference>
<sequence length="371" mass="40621">MFPYVRGGTFDPGRGGSPKAARHLGRERVPVGTPIECRRATMSHTRPQETHTSHPPNEGVFPYGWGDRLKAESDRRPEAIAGCSAAWRDPLRVEVDALMSDDSSPSTYNDPDRPAPIDTTRTHSARIWNYWMGGKDHYPIDRIAGDQVSESFPEIVDLARTSREFLIRVVTHLTEEAGIRQFLDIGTGMPTANNTHEVAQGVAPECRVVYVDNDPLVLAHARALLVGTPEGVTDYIDADLRDPDAILEKAAETLDFDQPIALMLMGVLGHIPDEDMQPIVQKLLGALPSGSYLASYDGTNTSEAYNEAIEAGNKHGDVPYILRSPEAVAARFEGLELLEPGVVPCPKWRPLAGELSARRGLDQYGGVARKP</sequence>
<name>J7L3Y7_NOCAA</name>
<dbReference type="eggNOG" id="COG2890">
    <property type="taxonomic scope" value="Bacteria"/>
</dbReference>
<dbReference type="CDD" id="cd02440">
    <property type="entry name" value="AdoMet_MTases"/>
    <property type="match status" value="1"/>
</dbReference>
<dbReference type="InterPro" id="IPR006764">
    <property type="entry name" value="SAM_dep_MeTrfase_SAV2177_type"/>
</dbReference>
<feature type="region of interest" description="Disordered" evidence="1">
    <location>
        <begin position="1"/>
        <end position="24"/>
    </location>
</feature>
<dbReference type="EMBL" id="CP003788">
    <property type="protein sequence ID" value="AFR08378.1"/>
    <property type="molecule type" value="Genomic_DNA"/>
</dbReference>
<proteinExistence type="predicted"/>
<dbReference type="AlphaFoldDB" id="J7L3Y7"/>
<gene>
    <name evidence="2" type="ordered locus">B005_5023</name>
</gene>
<evidence type="ECO:0000313" key="3">
    <source>
        <dbReference type="Proteomes" id="UP000003779"/>
    </source>
</evidence>
<dbReference type="HOGENOM" id="CLU_067079_0_0_11"/>
<evidence type="ECO:0000256" key="1">
    <source>
        <dbReference type="SAM" id="MobiDB-lite"/>
    </source>
</evidence>
<evidence type="ECO:0000313" key="2">
    <source>
        <dbReference type="EMBL" id="AFR08378.1"/>
    </source>
</evidence>
<reference evidence="2 3" key="1">
    <citation type="journal article" date="2012" name="J. Bacteriol.">
        <title>Whole-Genome Sequence of Nocardiopsis alba Strain ATCC BAA-2165, Associated with Honeybees.</title>
        <authorList>
            <person name="Qiao J."/>
            <person name="Chen L."/>
            <person name="Li Y."/>
            <person name="Wang J."/>
            <person name="Zhang W."/>
            <person name="Chen S."/>
        </authorList>
    </citation>
    <scope>NUCLEOTIDE SEQUENCE [LARGE SCALE GENOMIC DNA]</scope>
    <source>
        <strain evidence="3">ATCC BAA-2165 / BE74</strain>
    </source>
</reference>
<dbReference type="GO" id="GO:0008168">
    <property type="term" value="F:methyltransferase activity"/>
    <property type="evidence" value="ECO:0007669"/>
    <property type="project" value="UniProtKB-KW"/>
</dbReference>
<keyword evidence="2" id="KW-0808">Transferase</keyword>
<organism evidence="2 3">
    <name type="scientific">Nocardiopsis alba (strain ATCC BAA-2165 / BE74)</name>
    <dbReference type="NCBI Taxonomy" id="1205910"/>
    <lineage>
        <taxon>Bacteria</taxon>
        <taxon>Bacillati</taxon>
        <taxon>Actinomycetota</taxon>
        <taxon>Actinomycetes</taxon>
        <taxon>Streptosporangiales</taxon>
        <taxon>Nocardiopsidaceae</taxon>
        <taxon>Nocardiopsis</taxon>
    </lineage>
</organism>
<feature type="region of interest" description="Disordered" evidence="1">
    <location>
        <begin position="99"/>
        <end position="119"/>
    </location>
</feature>
<dbReference type="STRING" id="1205910.B005_5023"/>
<dbReference type="Proteomes" id="UP000003779">
    <property type="component" value="Chromosome"/>
</dbReference>
<dbReference type="SUPFAM" id="SSF53335">
    <property type="entry name" value="S-adenosyl-L-methionine-dependent methyltransferases"/>
    <property type="match status" value="1"/>
</dbReference>
<reference evidence="3" key="2">
    <citation type="submission" date="2012-08" db="EMBL/GenBank/DDBJ databases">
        <title>Whole-genome sequence of Nocardiopsis alba strain ATCC BAA-2165 associated with honeybees.</title>
        <authorList>
            <person name="Qiao J."/>
            <person name="Chen L."/>
            <person name="Li Y."/>
            <person name="Wang J."/>
            <person name="Zhang W."/>
            <person name="Chen S."/>
        </authorList>
    </citation>
    <scope>NUCLEOTIDE SEQUENCE [LARGE SCALE GENOMIC DNA]</scope>
    <source>
        <strain evidence="3">ATCC BAA-2165 / BE74</strain>
    </source>
</reference>
<keyword evidence="2" id="KW-0489">Methyltransferase</keyword>
<feature type="region of interest" description="Disordered" evidence="1">
    <location>
        <begin position="42"/>
        <end position="63"/>
    </location>
</feature>